<keyword evidence="7 9" id="KW-0472">Membrane</keyword>
<feature type="transmembrane region" description="Helical" evidence="9">
    <location>
        <begin position="207"/>
        <end position="228"/>
    </location>
</feature>
<feature type="transmembrane region" description="Helical" evidence="9">
    <location>
        <begin position="26"/>
        <end position="46"/>
    </location>
</feature>
<dbReference type="Gene3D" id="1.20.1560.10">
    <property type="entry name" value="ABC transporter type 1, transmembrane domain"/>
    <property type="match status" value="1"/>
</dbReference>
<accession>A0ABZ0US62</accession>
<dbReference type="PROSITE" id="PS00211">
    <property type="entry name" value="ABC_TRANSPORTER_1"/>
    <property type="match status" value="1"/>
</dbReference>
<feature type="domain" description="ABC transporter" evidence="10">
    <location>
        <begin position="303"/>
        <end position="539"/>
    </location>
</feature>
<name>A0ABZ0US62_9RICK</name>
<comment type="similarity">
    <text evidence="2">Belongs to the ABC transporter superfamily.</text>
</comment>
<evidence type="ECO:0000256" key="2">
    <source>
        <dbReference type="ARBA" id="ARBA00005417"/>
    </source>
</evidence>
<organism evidence="12 13">
    <name type="scientific">Candidatus Trichorickettsia mobilis</name>
    <dbReference type="NCBI Taxonomy" id="1346319"/>
    <lineage>
        <taxon>Bacteria</taxon>
        <taxon>Pseudomonadati</taxon>
        <taxon>Pseudomonadota</taxon>
        <taxon>Alphaproteobacteria</taxon>
        <taxon>Rickettsiales</taxon>
        <taxon>Rickettsiaceae</taxon>
        <taxon>Rickettsieae</taxon>
        <taxon>Candidatus Trichorickettsia</taxon>
    </lineage>
</organism>
<dbReference type="InterPro" id="IPR011527">
    <property type="entry name" value="ABC1_TM_dom"/>
</dbReference>
<dbReference type="InterPro" id="IPR027417">
    <property type="entry name" value="P-loop_NTPase"/>
</dbReference>
<evidence type="ECO:0000256" key="5">
    <source>
        <dbReference type="ARBA" id="ARBA00022840"/>
    </source>
</evidence>
<dbReference type="PANTHER" id="PTHR43394:SF1">
    <property type="entry name" value="ATP-BINDING CASSETTE SUB-FAMILY B MEMBER 10, MITOCHONDRIAL"/>
    <property type="match status" value="1"/>
</dbReference>
<comment type="subcellular location">
    <subcellularLocation>
        <location evidence="1">Cell membrane</location>
        <topology evidence="1">Multi-pass membrane protein</topology>
    </subcellularLocation>
</comment>
<keyword evidence="4" id="KW-0547">Nucleotide-binding</keyword>
<dbReference type="Proteomes" id="UP001326613">
    <property type="component" value="Chromosome"/>
</dbReference>
<evidence type="ECO:0000259" key="11">
    <source>
        <dbReference type="PROSITE" id="PS50929"/>
    </source>
</evidence>
<feature type="transmembrane region" description="Helical" evidence="9">
    <location>
        <begin position="96"/>
        <end position="119"/>
    </location>
</feature>
<proteinExistence type="inferred from homology"/>
<keyword evidence="5 12" id="KW-0067">ATP-binding</keyword>
<evidence type="ECO:0000259" key="10">
    <source>
        <dbReference type="PROSITE" id="PS50893"/>
    </source>
</evidence>
<dbReference type="EMBL" id="CP112932">
    <property type="protein sequence ID" value="WPY00451.1"/>
    <property type="molecule type" value="Genomic_DNA"/>
</dbReference>
<dbReference type="PROSITE" id="PS50893">
    <property type="entry name" value="ABC_TRANSPORTER_2"/>
    <property type="match status" value="1"/>
</dbReference>
<dbReference type="Pfam" id="PF00664">
    <property type="entry name" value="ABC_membrane"/>
    <property type="match status" value="1"/>
</dbReference>
<feature type="transmembrane region" description="Helical" evidence="9">
    <location>
        <begin position="240"/>
        <end position="260"/>
    </location>
</feature>
<evidence type="ECO:0000256" key="9">
    <source>
        <dbReference type="SAM" id="Phobius"/>
    </source>
</evidence>
<protein>
    <submittedName>
        <fullName evidence="12">MsbA superfamily lipid A export ATP-binding/permease protein</fullName>
    </submittedName>
</protein>
<feature type="transmembrane region" description="Helical" evidence="9">
    <location>
        <begin position="125"/>
        <end position="143"/>
    </location>
</feature>
<dbReference type="PROSITE" id="PS50929">
    <property type="entry name" value="ABC_TM1F"/>
    <property type="match status" value="1"/>
</dbReference>
<evidence type="ECO:0000256" key="4">
    <source>
        <dbReference type="ARBA" id="ARBA00022741"/>
    </source>
</evidence>
<evidence type="ECO:0000256" key="8">
    <source>
        <dbReference type="ARBA" id="ARBA00024725"/>
    </source>
</evidence>
<dbReference type="Pfam" id="PF00005">
    <property type="entry name" value="ABC_tran"/>
    <property type="match status" value="1"/>
</dbReference>
<evidence type="ECO:0000313" key="12">
    <source>
        <dbReference type="EMBL" id="WPY00451.1"/>
    </source>
</evidence>
<comment type="function">
    <text evidence="8">Part of an ABC transporter complex. Transmembrane domains (TMD) form a pore in the inner membrane and the ATP-binding domain (NBD) is responsible for energy generation.</text>
</comment>
<dbReference type="InterPro" id="IPR039421">
    <property type="entry name" value="Type_1_exporter"/>
</dbReference>
<dbReference type="SUPFAM" id="SSF52540">
    <property type="entry name" value="P-loop containing nucleoside triphosphate hydrolases"/>
    <property type="match status" value="1"/>
</dbReference>
<dbReference type="SUPFAM" id="SSF90123">
    <property type="entry name" value="ABC transporter transmembrane region"/>
    <property type="match status" value="1"/>
</dbReference>
<dbReference type="InterPro" id="IPR003593">
    <property type="entry name" value="AAA+_ATPase"/>
</dbReference>
<dbReference type="GO" id="GO:0005524">
    <property type="term" value="F:ATP binding"/>
    <property type="evidence" value="ECO:0007669"/>
    <property type="project" value="UniProtKB-KW"/>
</dbReference>
<evidence type="ECO:0000313" key="13">
    <source>
        <dbReference type="Proteomes" id="UP001326613"/>
    </source>
</evidence>
<reference evidence="12 13" key="1">
    <citation type="submission" date="2022-10" db="EMBL/GenBank/DDBJ databases">
        <title>Host association and intracellularity evolved multiple times independently in the Rickettsiales.</title>
        <authorList>
            <person name="Castelli M."/>
            <person name="Nardi T."/>
            <person name="Gammuto L."/>
            <person name="Bellinzona G."/>
            <person name="Sabaneyeva E."/>
            <person name="Potekhin A."/>
            <person name="Serra V."/>
            <person name="Petroni G."/>
            <person name="Sassera D."/>
        </authorList>
    </citation>
    <scope>NUCLEOTIDE SEQUENCE [LARGE SCALE GENOMIC DNA]</scope>
    <source>
        <strain evidence="12 13">Kr 154-4</strain>
    </source>
</reference>
<evidence type="ECO:0000256" key="6">
    <source>
        <dbReference type="ARBA" id="ARBA00022989"/>
    </source>
</evidence>
<keyword evidence="3 9" id="KW-0812">Transmembrane</keyword>
<gene>
    <name evidence="12" type="ORF">Trichorick_00328</name>
</gene>
<feature type="domain" description="ABC transmembrane type-1" evidence="11">
    <location>
        <begin position="1"/>
        <end position="268"/>
    </location>
</feature>
<evidence type="ECO:0000256" key="3">
    <source>
        <dbReference type="ARBA" id="ARBA00022692"/>
    </source>
</evidence>
<dbReference type="InterPro" id="IPR017871">
    <property type="entry name" value="ABC_transporter-like_CS"/>
</dbReference>
<keyword evidence="13" id="KW-1185">Reference proteome</keyword>
<sequence>MLGQAFKQLIDNGLTTKYISSVNNSISLICLLIIIFGISSFFRSYFINKVAEKITAKIRNEAVINLLRLDISYFEDSKIGNIISCLIADVELIAKLIIDLLSFVVRNLLMLIGSMGLMFIHSTKLSLIVLSVIPLLLIPILKLGRHVRALSKNALTLQGDIAANLTENFTNIHTLYAFNQQQRKINEFIDQTNIYLQYASSRLKIRAIFFAGSISVVLAAITLVIWVGSKDIVTNSISSGQMISFIYYAIIAGMSAGGIAEFIGEAQKPYAAVERVFDLLNLKPQRQLDTHANITLVTSTNNITFNNVSFSYPSRPLIKILNNITFKIHAGQFIGIVGRSGAGKSTIMQLLLKFYLPTTGNIMIGNQDIATTDTIEVRKLIAYVPQDPSIFSGTIRSNIAFSKPDAHEEEIIHAATVTGIMDFVHDLKDGLNTQIGEKGVRLSGGQKQRIAISRAILYQPEILLLDEATSALDSESEQRLFAELQNFMRSKTIISIAHRISTIENADEILVIDKGALSARGTHDQLLTTSNIYRILCEEQIISFT</sequence>
<dbReference type="Gene3D" id="3.40.50.300">
    <property type="entry name" value="P-loop containing nucleotide triphosphate hydrolases"/>
    <property type="match status" value="1"/>
</dbReference>
<evidence type="ECO:0000256" key="1">
    <source>
        <dbReference type="ARBA" id="ARBA00004651"/>
    </source>
</evidence>
<dbReference type="InterPro" id="IPR036640">
    <property type="entry name" value="ABC1_TM_sf"/>
</dbReference>
<evidence type="ECO:0000256" key="7">
    <source>
        <dbReference type="ARBA" id="ARBA00023136"/>
    </source>
</evidence>
<dbReference type="InterPro" id="IPR003439">
    <property type="entry name" value="ABC_transporter-like_ATP-bd"/>
</dbReference>
<dbReference type="PANTHER" id="PTHR43394">
    <property type="entry name" value="ATP-DEPENDENT PERMEASE MDL1, MITOCHONDRIAL"/>
    <property type="match status" value="1"/>
</dbReference>
<dbReference type="SMART" id="SM00382">
    <property type="entry name" value="AAA"/>
    <property type="match status" value="1"/>
</dbReference>
<keyword evidence="6 9" id="KW-1133">Transmembrane helix</keyword>